<evidence type="ECO:0000256" key="6">
    <source>
        <dbReference type="ARBA" id="ARBA00022833"/>
    </source>
</evidence>
<evidence type="ECO:0000256" key="7">
    <source>
        <dbReference type="ARBA" id="ARBA00022853"/>
    </source>
</evidence>
<dbReference type="GO" id="GO:0005667">
    <property type="term" value="C:transcription regulator complex"/>
    <property type="evidence" value="ECO:0007669"/>
    <property type="project" value="TreeGrafter"/>
</dbReference>
<dbReference type="InterPro" id="IPR035898">
    <property type="entry name" value="TAZ_dom_sf"/>
</dbReference>
<feature type="domain" description="TAZ-type" evidence="14">
    <location>
        <begin position="43"/>
        <end position="129"/>
    </location>
</feature>
<evidence type="ECO:0000256" key="12">
    <source>
        <dbReference type="PROSITE-ProRule" id="PRU00203"/>
    </source>
</evidence>
<feature type="zinc finger region" description="TAZ-type" evidence="12">
    <location>
        <begin position="43"/>
        <end position="129"/>
    </location>
</feature>
<organism evidence="15 16">
    <name type="scientific">Hyalella azteca</name>
    <name type="common">Amphipod</name>
    <dbReference type="NCBI Taxonomy" id="294128"/>
    <lineage>
        <taxon>Eukaryota</taxon>
        <taxon>Metazoa</taxon>
        <taxon>Ecdysozoa</taxon>
        <taxon>Arthropoda</taxon>
        <taxon>Crustacea</taxon>
        <taxon>Multicrustacea</taxon>
        <taxon>Malacostraca</taxon>
        <taxon>Eumalacostraca</taxon>
        <taxon>Peracarida</taxon>
        <taxon>Amphipoda</taxon>
        <taxon>Senticaudata</taxon>
        <taxon>Talitrida</taxon>
        <taxon>Talitroidea</taxon>
        <taxon>Hyalellidae</taxon>
        <taxon>Hyalella</taxon>
    </lineage>
</organism>
<dbReference type="OrthoDB" id="899at2759"/>
<evidence type="ECO:0000256" key="10">
    <source>
        <dbReference type="ARBA" id="ARBA00023242"/>
    </source>
</evidence>
<dbReference type="GO" id="GO:0000123">
    <property type="term" value="C:histone acetyltransferase complex"/>
    <property type="evidence" value="ECO:0007669"/>
    <property type="project" value="TreeGrafter"/>
</dbReference>
<dbReference type="GO" id="GO:0005634">
    <property type="term" value="C:nucleus"/>
    <property type="evidence" value="ECO:0007669"/>
    <property type="project" value="UniProtKB-SubCell"/>
</dbReference>
<keyword evidence="4 12" id="KW-0479">Metal-binding</keyword>
<evidence type="ECO:0000256" key="5">
    <source>
        <dbReference type="ARBA" id="ARBA00022771"/>
    </source>
</evidence>
<keyword evidence="8" id="KW-0805">Transcription regulation</keyword>
<protein>
    <recommendedName>
        <fullName evidence="2">histone acetyltransferase</fullName>
        <ecNumber evidence="2">2.3.1.48</ecNumber>
    </recommendedName>
</protein>
<evidence type="ECO:0000259" key="14">
    <source>
        <dbReference type="PROSITE" id="PS50134"/>
    </source>
</evidence>
<evidence type="ECO:0000256" key="13">
    <source>
        <dbReference type="SAM" id="MobiDB-lite"/>
    </source>
</evidence>
<comment type="subcellular location">
    <subcellularLocation>
        <location evidence="1">Nucleus</location>
    </subcellularLocation>
</comment>
<dbReference type="SUPFAM" id="SSF57933">
    <property type="entry name" value="TAZ domain"/>
    <property type="match status" value="1"/>
</dbReference>
<gene>
    <name evidence="16" type="primary">LOC108681333</name>
</gene>
<evidence type="ECO:0000256" key="4">
    <source>
        <dbReference type="ARBA" id="ARBA00022723"/>
    </source>
</evidence>
<keyword evidence="6 12" id="KW-0862">Zinc</keyword>
<comment type="catalytic activity">
    <reaction evidence="11">
        <text>L-lysyl-[protein] + acetyl-CoA = N(6)-acetyl-L-lysyl-[protein] + CoA + H(+)</text>
        <dbReference type="Rhea" id="RHEA:45948"/>
        <dbReference type="Rhea" id="RHEA-COMP:9752"/>
        <dbReference type="Rhea" id="RHEA-COMP:10731"/>
        <dbReference type="ChEBI" id="CHEBI:15378"/>
        <dbReference type="ChEBI" id="CHEBI:29969"/>
        <dbReference type="ChEBI" id="CHEBI:57287"/>
        <dbReference type="ChEBI" id="CHEBI:57288"/>
        <dbReference type="ChEBI" id="CHEBI:61930"/>
        <dbReference type="EC" id="2.3.1.48"/>
    </reaction>
</comment>
<dbReference type="GO" id="GO:0004402">
    <property type="term" value="F:histone acetyltransferase activity"/>
    <property type="evidence" value="ECO:0007669"/>
    <property type="project" value="InterPro"/>
</dbReference>
<reference evidence="16" key="1">
    <citation type="submission" date="2025-08" db="UniProtKB">
        <authorList>
            <consortium name="RefSeq"/>
        </authorList>
    </citation>
    <scope>IDENTIFICATION</scope>
    <source>
        <tissue evidence="16">Whole organism</tissue>
    </source>
</reference>
<evidence type="ECO:0000256" key="9">
    <source>
        <dbReference type="ARBA" id="ARBA00023163"/>
    </source>
</evidence>
<dbReference type="GO" id="GO:0008270">
    <property type="term" value="F:zinc ion binding"/>
    <property type="evidence" value="ECO:0007669"/>
    <property type="project" value="UniProtKB-KW"/>
</dbReference>
<keyword evidence="5 12" id="KW-0863">Zinc-finger</keyword>
<evidence type="ECO:0000256" key="11">
    <source>
        <dbReference type="ARBA" id="ARBA00048017"/>
    </source>
</evidence>
<dbReference type="GO" id="GO:0003713">
    <property type="term" value="F:transcription coactivator activity"/>
    <property type="evidence" value="ECO:0007669"/>
    <property type="project" value="TreeGrafter"/>
</dbReference>
<feature type="region of interest" description="Disordered" evidence="13">
    <location>
        <begin position="16"/>
        <end position="45"/>
    </location>
</feature>
<accession>A0A979FS61</accession>
<evidence type="ECO:0000256" key="1">
    <source>
        <dbReference type="ARBA" id="ARBA00004123"/>
    </source>
</evidence>
<dbReference type="GO" id="GO:0031490">
    <property type="term" value="F:chromatin DNA binding"/>
    <property type="evidence" value="ECO:0007669"/>
    <property type="project" value="TreeGrafter"/>
</dbReference>
<dbReference type="InterPro" id="IPR013178">
    <property type="entry name" value="Histone_AcTrfase_Rtt109/CBP"/>
</dbReference>
<dbReference type="Proteomes" id="UP000694843">
    <property type="component" value="Unplaced"/>
</dbReference>
<evidence type="ECO:0000256" key="2">
    <source>
        <dbReference type="ARBA" id="ARBA00013184"/>
    </source>
</evidence>
<dbReference type="Pfam" id="PF02135">
    <property type="entry name" value="zf-TAZ"/>
    <property type="match status" value="1"/>
</dbReference>
<dbReference type="PROSITE" id="PS50134">
    <property type="entry name" value="ZF_TAZ"/>
    <property type="match status" value="1"/>
</dbReference>
<evidence type="ECO:0000313" key="16">
    <source>
        <dbReference type="RefSeq" id="XP_047739286.1"/>
    </source>
</evidence>
<dbReference type="AlphaFoldDB" id="A0A979FS61"/>
<dbReference type="GO" id="GO:0045944">
    <property type="term" value="P:positive regulation of transcription by RNA polymerase II"/>
    <property type="evidence" value="ECO:0007669"/>
    <property type="project" value="TreeGrafter"/>
</dbReference>
<dbReference type="OMA" id="SKECEIP"/>
<keyword evidence="7" id="KW-0156">Chromatin regulator</keyword>
<sequence>MYSWPEMQELLQQLQQDQHTLQQQQLEGGPPAPSAAQPRIPPGPEKTRLIQRQLVLLVHAHKCHNMEQRNGNVGECKLPHCKTIKDVLLHMRMCQAGNSCLFPHCASSRHIIAHWNNCARPQCPVCVPLKPADTRMST</sequence>
<evidence type="ECO:0000256" key="3">
    <source>
        <dbReference type="ARBA" id="ARBA00022679"/>
    </source>
</evidence>
<proteinExistence type="predicted"/>
<keyword evidence="3" id="KW-0808">Transferase</keyword>
<feature type="compositionally biased region" description="Low complexity" evidence="13">
    <location>
        <begin position="16"/>
        <end position="26"/>
    </location>
</feature>
<evidence type="ECO:0000256" key="8">
    <source>
        <dbReference type="ARBA" id="ARBA00023015"/>
    </source>
</evidence>
<dbReference type="SMART" id="SM00551">
    <property type="entry name" value="ZnF_TAZ"/>
    <property type="match status" value="1"/>
</dbReference>
<dbReference type="GeneID" id="108681333"/>
<dbReference type="EC" id="2.3.1.48" evidence="2"/>
<name>A0A979FS61_HYAAZ</name>
<dbReference type="PANTHER" id="PTHR13808:SF1">
    <property type="entry name" value="HISTONE ACETYLTRANSFERASE"/>
    <property type="match status" value="1"/>
</dbReference>
<dbReference type="RefSeq" id="XP_047739286.1">
    <property type="nucleotide sequence ID" value="XM_047883330.1"/>
</dbReference>
<dbReference type="InterPro" id="IPR000197">
    <property type="entry name" value="Znf_TAZ"/>
</dbReference>
<keyword evidence="9" id="KW-0804">Transcription</keyword>
<dbReference type="PANTHER" id="PTHR13808">
    <property type="entry name" value="CBP/P300-RELATED"/>
    <property type="match status" value="1"/>
</dbReference>
<keyword evidence="10" id="KW-0539">Nucleus</keyword>
<keyword evidence="15" id="KW-1185">Reference proteome</keyword>
<dbReference type="Gene3D" id="1.20.1020.10">
    <property type="entry name" value="TAZ domain"/>
    <property type="match status" value="1"/>
</dbReference>
<evidence type="ECO:0000313" key="15">
    <source>
        <dbReference type="Proteomes" id="UP000694843"/>
    </source>
</evidence>